<dbReference type="EMBL" id="LWCA01000206">
    <property type="protein sequence ID" value="OAF69961.1"/>
    <property type="molecule type" value="Genomic_DNA"/>
</dbReference>
<gene>
    <name evidence="1" type="ORF">A3Q56_02304</name>
</gene>
<comment type="caution">
    <text evidence="1">The sequence shown here is derived from an EMBL/GenBank/DDBJ whole genome shotgun (WGS) entry which is preliminary data.</text>
</comment>
<evidence type="ECO:0000313" key="2">
    <source>
        <dbReference type="Proteomes" id="UP000078046"/>
    </source>
</evidence>
<sequence>APEVEGTDYKMSDKDDLDYIIFNDTKYGKFRIFN</sequence>
<reference evidence="1 2" key="1">
    <citation type="submission" date="2016-04" db="EMBL/GenBank/DDBJ databases">
        <title>The genome of Intoshia linei affirms orthonectids as highly simplified spiralians.</title>
        <authorList>
            <person name="Mikhailov K.V."/>
            <person name="Slusarev G.S."/>
            <person name="Nikitin M.A."/>
            <person name="Logacheva M.D."/>
            <person name="Penin A."/>
            <person name="Aleoshin V."/>
            <person name="Panchin Y.V."/>
        </authorList>
    </citation>
    <scope>NUCLEOTIDE SEQUENCE [LARGE SCALE GENOMIC DNA]</scope>
    <source>
        <strain evidence="1">Intl2013</strain>
        <tissue evidence="1">Whole animal</tissue>
    </source>
</reference>
<dbReference type="AlphaFoldDB" id="A0A177B8S3"/>
<keyword evidence="2" id="KW-1185">Reference proteome</keyword>
<organism evidence="1 2">
    <name type="scientific">Intoshia linei</name>
    <dbReference type="NCBI Taxonomy" id="1819745"/>
    <lineage>
        <taxon>Eukaryota</taxon>
        <taxon>Metazoa</taxon>
        <taxon>Spiralia</taxon>
        <taxon>Lophotrochozoa</taxon>
        <taxon>Mesozoa</taxon>
        <taxon>Orthonectida</taxon>
        <taxon>Rhopaluridae</taxon>
        <taxon>Intoshia</taxon>
    </lineage>
</organism>
<dbReference type="Proteomes" id="UP000078046">
    <property type="component" value="Unassembled WGS sequence"/>
</dbReference>
<proteinExistence type="predicted"/>
<accession>A0A177B8S3</accession>
<protein>
    <submittedName>
        <fullName evidence="1">Uncharacterized protein</fullName>
    </submittedName>
</protein>
<name>A0A177B8S3_9BILA</name>
<evidence type="ECO:0000313" key="1">
    <source>
        <dbReference type="EMBL" id="OAF69961.1"/>
    </source>
</evidence>
<feature type="non-terminal residue" evidence="1">
    <location>
        <position position="1"/>
    </location>
</feature>